<comment type="caution">
    <text evidence="4">The sequence shown here is derived from an EMBL/GenBank/DDBJ whole genome shotgun (WGS) entry which is preliminary data.</text>
</comment>
<dbReference type="STRING" id="1182543.W9VE30"/>
<comment type="similarity">
    <text evidence="1">Belongs to the paxM FAD-dependent monooxygenase family.</text>
</comment>
<evidence type="ECO:0000256" key="2">
    <source>
        <dbReference type="ARBA" id="ARBA00023002"/>
    </source>
</evidence>
<dbReference type="EMBL" id="AMGX01000040">
    <property type="protein sequence ID" value="EXJ53743.1"/>
    <property type="molecule type" value="Genomic_DNA"/>
</dbReference>
<dbReference type="eggNOG" id="KOG2614">
    <property type="taxonomic scope" value="Eukaryota"/>
</dbReference>
<dbReference type="SUPFAM" id="SSF51905">
    <property type="entry name" value="FAD/NAD(P)-binding domain"/>
    <property type="match status" value="1"/>
</dbReference>
<dbReference type="GO" id="GO:0004497">
    <property type="term" value="F:monooxygenase activity"/>
    <property type="evidence" value="ECO:0007669"/>
    <property type="project" value="UniProtKB-KW"/>
</dbReference>
<keyword evidence="2" id="KW-0560">Oxidoreductase</keyword>
<accession>W9VE30</accession>
<dbReference type="GeneID" id="19197678"/>
<dbReference type="AlphaFoldDB" id="W9VE30"/>
<evidence type="ECO:0000256" key="3">
    <source>
        <dbReference type="ARBA" id="ARBA00023033"/>
    </source>
</evidence>
<dbReference type="HOGENOM" id="CLU_2333467_0_0_1"/>
<dbReference type="PANTHER" id="PTHR13789:SF172">
    <property type="entry name" value="HYDROXYLASE, PUTATIVE (AFU_ORTHOLOGUE AFUA_1G12410)-RELATED"/>
    <property type="match status" value="1"/>
</dbReference>
<name>W9VE30_9EURO</name>
<organism evidence="4 5">
    <name type="scientific">Cladophialophora psammophila CBS 110553</name>
    <dbReference type="NCBI Taxonomy" id="1182543"/>
    <lineage>
        <taxon>Eukaryota</taxon>
        <taxon>Fungi</taxon>
        <taxon>Dikarya</taxon>
        <taxon>Ascomycota</taxon>
        <taxon>Pezizomycotina</taxon>
        <taxon>Eurotiomycetes</taxon>
        <taxon>Chaetothyriomycetidae</taxon>
        <taxon>Chaetothyriales</taxon>
        <taxon>Herpotrichiellaceae</taxon>
        <taxon>Cladophialophora</taxon>
    </lineage>
</organism>
<reference evidence="4 5" key="1">
    <citation type="submission" date="2013-03" db="EMBL/GenBank/DDBJ databases">
        <title>The Genome Sequence of Cladophialophora psammophila CBS 110553.</title>
        <authorList>
            <consortium name="The Broad Institute Genomics Platform"/>
            <person name="Cuomo C."/>
            <person name="de Hoog S."/>
            <person name="Gorbushina A."/>
            <person name="Walker B."/>
            <person name="Young S.K."/>
            <person name="Zeng Q."/>
            <person name="Gargeya S."/>
            <person name="Fitzgerald M."/>
            <person name="Haas B."/>
            <person name="Abouelleil A."/>
            <person name="Allen A.W."/>
            <person name="Alvarado L."/>
            <person name="Arachchi H.M."/>
            <person name="Berlin A.M."/>
            <person name="Chapman S.B."/>
            <person name="Gainer-Dewar J."/>
            <person name="Goldberg J."/>
            <person name="Griggs A."/>
            <person name="Gujja S."/>
            <person name="Hansen M."/>
            <person name="Howarth C."/>
            <person name="Imamovic A."/>
            <person name="Ireland A."/>
            <person name="Larimer J."/>
            <person name="McCowan C."/>
            <person name="Murphy C."/>
            <person name="Pearson M."/>
            <person name="Poon T.W."/>
            <person name="Priest M."/>
            <person name="Roberts A."/>
            <person name="Saif S."/>
            <person name="Shea T."/>
            <person name="Sisk P."/>
            <person name="Sykes S."/>
            <person name="Wortman J."/>
            <person name="Nusbaum C."/>
            <person name="Birren B."/>
        </authorList>
    </citation>
    <scope>NUCLEOTIDE SEQUENCE [LARGE SCALE GENOMIC DNA]</scope>
    <source>
        <strain evidence="4 5">CBS 110553</strain>
    </source>
</reference>
<protein>
    <submittedName>
        <fullName evidence="4">Salicylate hydroxylase</fullName>
    </submittedName>
</protein>
<dbReference type="InterPro" id="IPR036188">
    <property type="entry name" value="FAD/NAD-bd_sf"/>
</dbReference>
<dbReference type="OrthoDB" id="1047367at2759"/>
<evidence type="ECO:0000313" key="4">
    <source>
        <dbReference type="EMBL" id="EXJ53743.1"/>
    </source>
</evidence>
<proteinExistence type="inferred from homology"/>
<evidence type="ECO:0000313" key="5">
    <source>
        <dbReference type="Proteomes" id="UP000019471"/>
    </source>
</evidence>
<dbReference type="Pfam" id="PF13450">
    <property type="entry name" value="NAD_binding_8"/>
    <property type="match status" value="1"/>
</dbReference>
<keyword evidence="5" id="KW-1185">Reference proteome</keyword>
<dbReference type="InterPro" id="IPR050493">
    <property type="entry name" value="FAD-dep_Monooxygenase_BioMet"/>
</dbReference>
<dbReference type="PANTHER" id="PTHR13789">
    <property type="entry name" value="MONOOXYGENASE"/>
    <property type="match status" value="1"/>
</dbReference>
<dbReference type="RefSeq" id="XP_007751751.1">
    <property type="nucleotide sequence ID" value="XM_007753561.1"/>
</dbReference>
<keyword evidence="3" id="KW-0503">Monooxygenase</keyword>
<evidence type="ECO:0000256" key="1">
    <source>
        <dbReference type="ARBA" id="ARBA00007992"/>
    </source>
</evidence>
<sequence length="98" mass="10749">MEERWKPLDVAVIEGGIGGLAAATSLRRAGHNVTIYEQAHYAGEVGASISCAANGTRWLEEWNVDISIGKTVVLQNLICHDWKTGEVQSVYDLSDYKD</sequence>
<dbReference type="Gene3D" id="3.50.50.60">
    <property type="entry name" value="FAD/NAD(P)-binding domain"/>
    <property type="match status" value="1"/>
</dbReference>
<dbReference type="Proteomes" id="UP000019471">
    <property type="component" value="Unassembled WGS sequence"/>
</dbReference>
<gene>
    <name evidence="4" type="ORF">A1O5_12992</name>
</gene>